<reference evidence="4" key="2">
    <citation type="journal article" date="2008" name="Nucleic Acids Res.">
        <title>The rice annotation project database (RAP-DB): 2008 update.</title>
        <authorList>
            <consortium name="The rice annotation project (RAP)"/>
        </authorList>
    </citation>
    <scope>GENOME REANNOTATION</scope>
    <source>
        <strain evidence="4">cv. Nipponbare</strain>
    </source>
</reference>
<feature type="chain" id="PRO_5004260188" evidence="2">
    <location>
        <begin position="24"/>
        <end position="86"/>
    </location>
</feature>
<organism evidence="3 4">
    <name type="scientific">Oryza sativa subsp. japonica</name>
    <name type="common">Rice</name>
    <dbReference type="NCBI Taxonomy" id="39947"/>
    <lineage>
        <taxon>Eukaryota</taxon>
        <taxon>Viridiplantae</taxon>
        <taxon>Streptophyta</taxon>
        <taxon>Embryophyta</taxon>
        <taxon>Tracheophyta</taxon>
        <taxon>Spermatophyta</taxon>
        <taxon>Magnoliopsida</taxon>
        <taxon>Liliopsida</taxon>
        <taxon>Poales</taxon>
        <taxon>Poaceae</taxon>
        <taxon>BOP clade</taxon>
        <taxon>Oryzoideae</taxon>
        <taxon>Oryzeae</taxon>
        <taxon>Oryzinae</taxon>
        <taxon>Oryza</taxon>
        <taxon>Oryza sativa</taxon>
    </lineage>
</organism>
<protein>
    <submittedName>
        <fullName evidence="3">Uncharacterized protein</fullName>
    </submittedName>
</protein>
<dbReference type="AlphaFoldDB" id="Q5N8B9"/>
<evidence type="ECO:0000256" key="2">
    <source>
        <dbReference type="SAM" id="SignalP"/>
    </source>
</evidence>
<accession>Q5N8B9</accession>
<name>Q5N8B9_ORYSJ</name>
<dbReference type="EMBL" id="AP003411">
    <property type="protein sequence ID" value="BAD82282.1"/>
    <property type="molecule type" value="Genomic_DNA"/>
</dbReference>
<sequence length="86" mass="9025">MASRLEAERWCGLILLAALPCQARQWPCEPTGGGGAREDRRGDGRAGGGQPLETVVACGRRSLPPAGGDLYIIGFLKLGISGFKKS</sequence>
<keyword evidence="2" id="KW-0732">Signal</keyword>
<evidence type="ECO:0000313" key="4">
    <source>
        <dbReference type="Proteomes" id="UP000000763"/>
    </source>
</evidence>
<feature type="signal peptide" evidence="2">
    <location>
        <begin position="1"/>
        <end position="23"/>
    </location>
</feature>
<reference evidence="4" key="1">
    <citation type="journal article" date="2005" name="Nature">
        <title>The map-based sequence of the rice genome.</title>
        <authorList>
            <consortium name="International rice genome sequencing project (IRGSP)"/>
            <person name="Matsumoto T."/>
            <person name="Wu J."/>
            <person name="Kanamori H."/>
            <person name="Katayose Y."/>
            <person name="Fujisawa M."/>
            <person name="Namiki N."/>
            <person name="Mizuno H."/>
            <person name="Yamamoto K."/>
            <person name="Antonio B.A."/>
            <person name="Baba T."/>
            <person name="Sakata K."/>
            <person name="Nagamura Y."/>
            <person name="Aoki H."/>
            <person name="Arikawa K."/>
            <person name="Arita K."/>
            <person name="Bito T."/>
            <person name="Chiden Y."/>
            <person name="Fujitsuka N."/>
            <person name="Fukunaka R."/>
            <person name="Hamada M."/>
            <person name="Harada C."/>
            <person name="Hayashi A."/>
            <person name="Hijishita S."/>
            <person name="Honda M."/>
            <person name="Hosokawa S."/>
            <person name="Ichikawa Y."/>
            <person name="Idonuma A."/>
            <person name="Iijima M."/>
            <person name="Ikeda M."/>
            <person name="Ikeno M."/>
            <person name="Ito K."/>
            <person name="Ito S."/>
            <person name="Ito T."/>
            <person name="Ito Y."/>
            <person name="Ito Y."/>
            <person name="Iwabuchi A."/>
            <person name="Kamiya K."/>
            <person name="Karasawa W."/>
            <person name="Kurita K."/>
            <person name="Katagiri S."/>
            <person name="Kikuta A."/>
            <person name="Kobayashi H."/>
            <person name="Kobayashi N."/>
            <person name="Machita K."/>
            <person name="Maehara T."/>
            <person name="Masukawa M."/>
            <person name="Mizubayashi T."/>
            <person name="Mukai Y."/>
            <person name="Nagasaki H."/>
            <person name="Nagata Y."/>
            <person name="Naito S."/>
            <person name="Nakashima M."/>
            <person name="Nakama Y."/>
            <person name="Nakamichi Y."/>
            <person name="Nakamura M."/>
            <person name="Meguro A."/>
            <person name="Negishi M."/>
            <person name="Ohta I."/>
            <person name="Ohta T."/>
            <person name="Okamoto M."/>
            <person name="Ono N."/>
            <person name="Saji S."/>
            <person name="Sakaguchi M."/>
            <person name="Sakai K."/>
            <person name="Shibata M."/>
            <person name="Shimokawa T."/>
            <person name="Song J."/>
            <person name="Takazaki Y."/>
            <person name="Terasawa K."/>
            <person name="Tsugane M."/>
            <person name="Tsuji K."/>
            <person name="Ueda S."/>
            <person name="Waki K."/>
            <person name="Yamagata H."/>
            <person name="Yamamoto M."/>
            <person name="Yamamoto S."/>
            <person name="Yamane H."/>
            <person name="Yoshiki S."/>
            <person name="Yoshihara R."/>
            <person name="Yukawa K."/>
            <person name="Zhong H."/>
            <person name="Yano M."/>
            <person name="Yuan Q."/>
            <person name="Ouyang S."/>
            <person name="Liu J."/>
            <person name="Jones K.M."/>
            <person name="Gansberger K."/>
            <person name="Moffat K."/>
            <person name="Hill J."/>
            <person name="Bera J."/>
            <person name="Fadrosh D."/>
            <person name="Jin S."/>
            <person name="Johri S."/>
            <person name="Kim M."/>
            <person name="Overton L."/>
            <person name="Reardon M."/>
            <person name="Tsitrin T."/>
            <person name="Vuong H."/>
            <person name="Weaver B."/>
            <person name="Ciecko A."/>
            <person name="Tallon L."/>
            <person name="Jackson J."/>
            <person name="Pai G."/>
            <person name="Aken S.V."/>
            <person name="Utterback T."/>
            <person name="Reidmuller S."/>
            <person name="Feldblyum T."/>
            <person name="Hsiao J."/>
            <person name="Zismann V."/>
            <person name="Iobst S."/>
            <person name="de Vazeille A.R."/>
            <person name="Buell C.R."/>
            <person name="Ying K."/>
            <person name="Li Y."/>
            <person name="Lu T."/>
            <person name="Huang Y."/>
            <person name="Zhao Q."/>
            <person name="Feng Q."/>
            <person name="Zhang L."/>
            <person name="Zhu J."/>
            <person name="Weng Q."/>
            <person name="Mu J."/>
            <person name="Lu Y."/>
            <person name="Fan D."/>
            <person name="Liu Y."/>
            <person name="Guan J."/>
            <person name="Zhang Y."/>
            <person name="Yu S."/>
            <person name="Liu X."/>
            <person name="Zhang Y."/>
            <person name="Hong G."/>
            <person name="Han B."/>
            <person name="Choisne N."/>
            <person name="Demange N."/>
            <person name="Orjeda G."/>
            <person name="Samain S."/>
            <person name="Cattolico L."/>
            <person name="Pelletier E."/>
            <person name="Couloux A."/>
            <person name="Segurens B."/>
            <person name="Wincker P."/>
            <person name="D'Hont A."/>
            <person name="Scarpelli C."/>
            <person name="Weissenbach J."/>
            <person name="Salanoubat M."/>
            <person name="Quetier F."/>
            <person name="Yu Y."/>
            <person name="Kim H.R."/>
            <person name="Rambo T."/>
            <person name="Currie J."/>
            <person name="Collura K."/>
            <person name="Luo M."/>
            <person name="Yang T."/>
            <person name="Ammiraju J.S.S."/>
            <person name="Engler F."/>
            <person name="Soderlund C."/>
            <person name="Wing R.A."/>
            <person name="Palmer L.E."/>
            <person name="de la Bastide M."/>
            <person name="Spiegel L."/>
            <person name="Nascimento L."/>
            <person name="Zutavern T."/>
            <person name="O'Shaughnessy A."/>
            <person name="Dike S."/>
            <person name="Dedhia N."/>
            <person name="Preston R."/>
            <person name="Balija V."/>
            <person name="McCombie W.R."/>
            <person name="Chow T."/>
            <person name="Chen H."/>
            <person name="Chung M."/>
            <person name="Chen C."/>
            <person name="Shaw J."/>
            <person name="Wu H."/>
            <person name="Hsiao K."/>
            <person name="Chao Y."/>
            <person name="Chu M."/>
            <person name="Cheng C."/>
            <person name="Hour A."/>
            <person name="Lee P."/>
            <person name="Lin S."/>
            <person name="Lin Y."/>
            <person name="Liou J."/>
            <person name="Liu S."/>
            <person name="Hsing Y."/>
            <person name="Raghuvanshi S."/>
            <person name="Mohanty A."/>
            <person name="Bharti A.K."/>
            <person name="Gaur A."/>
            <person name="Gupta V."/>
            <person name="Kumar D."/>
            <person name="Ravi V."/>
            <person name="Vij S."/>
            <person name="Kapur A."/>
            <person name="Khurana P."/>
            <person name="Khurana P."/>
            <person name="Khurana J.P."/>
            <person name="Tyagi A.K."/>
            <person name="Gaikwad K."/>
            <person name="Singh A."/>
            <person name="Dalal V."/>
            <person name="Srivastava S."/>
            <person name="Dixit A."/>
            <person name="Pal A.K."/>
            <person name="Ghazi I.A."/>
            <person name="Yadav M."/>
            <person name="Pandit A."/>
            <person name="Bhargava A."/>
            <person name="Sureshbabu K."/>
            <person name="Batra K."/>
            <person name="Sharma T.R."/>
            <person name="Mohapatra T."/>
            <person name="Singh N.K."/>
            <person name="Messing J."/>
            <person name="Nelson A.B."/>
            <person name="Fuks G."/>
            <person name="Kavchok S."/>
            <person name="Keizer G."/>
            <person name="Linton E."/>
            <person name="Llaca V."/>
            <person name="Song R."/>
            <person name="Tanyolac B."/>
            <person name="Young S."/>
            <person name="Ho-Il K."/>
            <person name="Hahn J.H."/>
            <person name="Sangsakoo G."/>
            <person name="Vanavichit A."/>
            <person name="de Mattos Luiz.A.T."/>
            <person name="Zimmer P.D."/>
            <person name="Malone G."/>
            <person name="Dellagostin O."/>
            <person name="de Oliveira A.C."/>
            <person name="Bevan M."/>
            <person name="Bancroft I."/>
            <person name="Minx P."/>
            <person name="Cordum H."/>
            <person name="Wilson R."/>
            <person name="Cheng Z."/>
            <person name="Jin W."/>
            <person name="Jiang J."/>
            <person name="Leong S.A."/>
            <person name="Iwama H."/>
            <person name="Gojobori T."/>
            <person name="Itoh T."/>
            <person name="Niimura Y."/>
            <person name="Fujii Y."/>
            <person name="Habara T."/>
            <person name="Sakai H."/>
            <person name="Sato Y."/>
            <person name="Wilson G."/>
            <person name="Kumar K."/>
            <person name="McCouch S."/>
            <person name="Juretic N."/>
            <person name="Hoen D."/>
            <person name="Wright S."/>
            <person name="Bruskiewich R."/>
            <person name="Bureau T."/>
            <person name="Miyao A."/>
            <person name="Hirochika H."/>
            <person name="Nishikawa T."/>
            <person name="Kadowaki K."/>
            <person name="Sugiura M."/>
            <person name="Burr B."/>
            <person name="Sasaki T."/>
        </authorList>
    </citation>
    <scope>NUCLEOTIDE SEQUENCE [LARGE SCALE GENOMIC DNA]</scope>
    <source>
        <strain evidence="4">cv. Nipponbare</strain>
    </source>
</reference>
<evidence type="ECO:0000313" key="3">
    <source>
        <dbReference type="EMBL" id="BAD82282.1"/>
    </source>
</evidence>
<dbReference type="Proteomes" id="UP000000763">
    <property type="component" value="Chromosome 1"/>
</dbReference>
<gene>
    <name evidence="3" type="primary">B1148D12.9</name>
</gene>
<evidence type="ECO:0000256" key="1">
    <source>
        <dbReference type="SAM" id="MobiDB-lite"/>
    </source>
</evidence>
<proteinExistence type="predicted"/>
<feature type="region of interest" description="Disordered" evidence="1">
    <location>
        <begin position="25"/>
        <end position="51"/>
    </location>
</feature>